<feature type="domain" description="Peptidase S72" evidence="3">
    <location>
        <begin position="1"/>
        <end position="81"/>
    </location>
</feature>
<feature type="region of interest" description="Disordered" evidence="1">
    <location>
        <begin position="167"/>
        <end position="332"/>
    </location>
</feature>
<evidence type="ECO:0000313" key="4">
    <source>
        <dbReference type="EMBL" id="CEK67392.1"/>
    </source>
</evidence>
<feature type="compositionally biased region" description="Basic and acidic residues" evidence="1">
    <location>
        <begin position="273"/>
        <end position="283"/>
    </location>
</feature>
<feature type="non-terminal residue" evidence="4">
    <location>
        <position position="1"/>
    </location>
</feature>
<dbReference type="EMBL" id="HACG01020527">
    <property type="protein sequence ID" value="CEK67392.1"/>
    <property type="molecule type" value="Transcribed_RNA"/>
</dbReference>
<dbReference type="GO" id="GO:0016011">
    <property type="term" value="C:dystroglycan complex"/>
    <property type="evidence" value="ECO:0007669"/>
    <property type="project" value="TreeGrafter"/>
</dbReference>
<protein>
    <recommendedName>
        <fullName evidence="3">Peptidase S72 domain-containing protein</fullName>
    </recommendedName>
</protein>
<dbReference type="GO" id="GO:0042383">
    <property type="term" value="C:sarcolemma"/>
    <property type="evidence" value="ECO:0007669"/>
    <property type="project" value="TreeGrafter"/>
</dbReference>
<keyword evidence="2" id="KW-0472">Membrane</keyword>
<feature type="compositionally biased region" description="Pro residues" evidence="1">
    <location>
        <begin position="314"/>
        <end position="325"/>
    </location>
</feature>
<dbReference type="GO" id="GO:0002009">
    <property type="term" value="P:morphogenesis of an epithelium"/>
    <property type="evidence" value="ECO:0007669"/>
    <property type="project" value="TreeGrafter"/>
</dbReference>
<dbReference type="PANTHER" id="PTHR21559">
    <property type="entry name" value="DYSTROGLYCAN-RELATED"/>
    <property type="match status" value="1"/>
</dbReference>
<dbReference type="InterPro" id="IPR030398">
    <property type="entry name" value="SEA_DG_dom"/>
</dbReference>
<keyword evidence="2" id="KW-0812">Transmembrane</keyword>
<dbReference type="InterPro" id="IPR008465">
    <property type="entry name" value="DAG1_C"/>
</dbReference>
<dbReference type="PROSITE" id="PS51699">
    <property type="entry name" value="SEA_DG"/>
    <property type="match status" value="1"/>
</dbReference>
<proteinExistence type="predicted"/>
<dbReference type="GO" id="GO:0021675">
    <property type="term" value="P:nerve development"/>
    <property type="evidence" value="ECO:0007669"/>
    <property type="project" value="TreeGrafter"/>
</dbReference>
<organism evidence="4">
    <name type="scientific">Arion vulgaris</name>
    <dbReference type="NCBI Taxonomy" id="1028688"/>
    <lineage>
        <taxon>Eukaryota</taxon>
        <taxon>Metazoa</taxon>
        <taxon>Spiralia</taxon>
        <taxon>Lophotrochozoa</taxon>
        <taxon>Mollusca</taxon>
        <taxon>Gastropoda</taxon>
        <taxon>Heterobranchia</taxon>
        <taxon>Euthyneura</taxon>
        <taxon>Panpulmonata</taxon>
        <taxon>Eupulmonata</taxon>
        <taxon>Stylommatophora</taxon>
        <taxon>Helicina</taxon>
        <taxon>Arionoidea</taxon>
        <taxon>Arionidae</taxon>
        <taxon>Arion</taxon>
    </lineage>
</organism>
<reference evidence="4" key="1">
    <citation type="submission" date="2014-12" db="EMBL/GenBank/DDBJ databases">
        <title>Insight into the proteome of Arion vulgaris.</title>
        <authorList>
            <person name="Aradska J."/>
            <person name="Bulat T."/>
            <person name="Smidak R."/>
            <person name="Sarate P."/>
            <person name="Gangsoo J."/>
            <person name="Sialana F."/>
            <person name="Bilban M."/>
            <person name="Lubec G."/>
        </authorList>
    </citation>
    <scope>NUCLEOTIDE SEQUENCE</scope>
    <source>
        <tissue evidence="4">Skin</tissue>
    </source>
</reference>
<accession>A0A0B6ZG37</accession>
<name>A0A0B6ZG37_9EUPU</name>
<dbReference type="Pfam" id="PF05454">
    <property type="entry name" value="DAG1"/>
    <property type="match status" value="1"/>
</dbReference>
<gene>
    <name evidence="4" type="primary">ORF62449</name>
</gene>
<feature type="compositionally biased region" description="Low complexity" evidence="1">
    <location>
        <begin position="284"/>
        <end position="295"/>
    </location>
</feature>
<dbReference type="AlphaFoldDB" id="A0A0B6ZG37"/>
<evidence type="ECO:0000256" key="2">
    <source>
        <dbReference type="SAM" id="Phobius"/>
    </source>
</evidence>
<dbReference type="GO" id="GO:0007411">
    <property type="term" value="P:axon guidance"/>
    <property type="evidence" value="ECO:0007669"/>
    <property type="project" value="TreeGrafter"/>
</dbReference>
<keyword evidence="2" id="KW-1133">Transmembrane helix</keyword>
<feature type="transmembrane region" description="Helical" evidence="2">
    <location>
        <begin position="109"/>
        <end position="134"/>
    </location>
</feature>
<feature type="compositionally biased region" description="Basic and acidic residues" evidence="1">
    <location>
        <begin position="201"/>
        <end position="221"/>
    </location>
</feature>
<evidence type="ECO:0000259" key="3">
    <source>
        <dbReference type="PROSITE" id="PS51699"/>
    </source>
</evidence>
<sequence>IGLFFGDFGAKFITVMEVRHGSFMLSWTNNTLTHSSTCHTDVLKLLYGQMVRRDGTVRSSFSRSLGRHLNLKEVSLEPFGLCMFPPTTTTEAVTTTQLVTKVRGHGFSIWAHVILPVLIAVLVFILIILIIIFCNRRRKRQQPTPNTEKEAISNDCNQCLFPDAFETDDASPKATDPPVLPSDLYLNPSIPPGSVQVKNNLNRDQERARKSRDNRDHEFLNRDGTFSDTEREREWSKNCNRKFYKDGNSGRRHRDHDRMSGVSASSTLSWDRPNNHYLEEEAGSRSSTLKSTKSTGSDRRHRKSPPPYWQSEADPPPYRMPPPYLPNNGTEL</sequence>
<dbReference type="GO" id="GO:0043236">
    <property type="term" value="F:laminin binding"/>
    <property type="evidence" value="ECO:0007669"/>
    <property type="project" value="TreeGrafter"/>
</dbReference>
<evidence type="ECO:0000256" key="1">
    <source>
        <dbReference type="SAM" id="MobiDB-lite"/>
    </source>
</evidence>
<dbReference type="PANTHER" id="PTHR21559:SF21">
    <property type="entry name" value="DYSTROGLYCAN 1"/>
    <property type="match status" value="1"/>
</dbReference>